<feature type="domain" description="Cytochrome c" evidence="6">
    <location>
        <begin position="51"/>
        <end position="136"/>
    </location>
</feature>
<evidence type="ECO:0000256" key="4">
    <source>
        <dbReference type="PROSITE-ProRule" id="PRU00433"/>
    </source>
</evidence>
<keyword evidence="2 4" id="KW-0479">Metal-binding</keyword>
<dbReference type="GO" id="GO:0046872">
    <property type="term" value="F:metal ion binding"/>
    <property type="evidence" value="ECO:0007669"/>
    <property type="project" value="UniProtKB-KW"/>
</dbReference>
<feature type="signal peptide" evidence="5">
    <location>
        <begin position="1"/>
        <end position="18"/>
    </location>
</feature>
<dbReference type="AlphaFoldDB" id="A0A0S7C1D5"/>
<dbReference type="STRING" id="1678841.TBC1_111062"/>
<dbReference type="Pfam" id="PF00034">
    <property type="entry name" value="Cytochrom_C"/>
    <property type="match status" value="1"/>
</dbReference>
<keyword evidence="5" id="KW-0732">Signal</keyword>
<accession>A0A0S7C1D5</accession>
<dbReference type="Gene3D" id="1.10.760.10">
    <property type="entry name" value="Cytochrome c-like domain"/>
    <property type="match status" value="1"/>
</dbReference>
<evidence type="ECO:0000256" key="3">
    <source>
        <dbReference type="ARBA" id="ARBA00023004"/>
    </source>
</evidence>
<dbReference type="InterPro" id="IPR036909">
    <property type="entry name" value="Cyt_c-like_dom_sf"/>
</dbReference>
<organism evidence="7">
    <name type="scientific">Lentimicrobium saccharophilum</name>
    <dbReference type="NCBI Taxonomy" id="1678841"/>
    <lineage>
        <taxon>Bacteria</taxon>
        <taxon>Pseudomonadati</taxon>
        <taxon>Bacteroidota</taxon>
        <taxon>Bacteroidia</taxon>
        <taxon>Bacteroidales</taxon>
        <taxon>Lentimicrobiaceae</taxon>
        <taxon>Lentimicrobium</taxon>
    </lineage>
</organism>
<dbReference type="SUPFAM" id="SSF46626">
    <property type="entry name" value="Cytochrome c"/>
    <property type="match status" value="1"/>
</dbReference>
<evidence type="ECO:0000256" key="5">
    <source>
        <dbReference type="SAM" id="SignalP"/>
    </source>
</evidence>
<dbReference type="EMBL" id="DF968182">
    <property type="protein sequence ID" value="GAP42921.1"/>
    <property type="molecule type" value="Genomic_DNA"/>
</dbReference>
<evidence type="ECO:0000256" key="1">
    <source>
        <dbReference type="ARBA" id="ARBA00022617"/>
    </source>
</evidence>
<feature type="chain" id="PRO_5006633420" evidence="5">
    <location>
        <begin position="19"/>
        <end position="138"/>
    </location>
</feature>
<keyword evidence="3 4" id="KW-0408">Iron</keyword>
<dbReference type="PROSITE" id="PS51007">
    <property type="entry name" value="CYTC"/>
    <property type="match status" value="1"/>
</dbReference>
<dbReference type="GO" id="GO:0009055">
    <property type="term" value="F:electron transfer activity"/>
    <property type="evidence" value="ECO:0007669"/>
    <property type="project" value="InterPro"/>
</dbReference>
<evidence type="ECO:0000259" key="6">
    <source>
        <dbReference type="PROSITE" id="PS51007"/>
    </source>
</evidence>
<dbReference type="Proteomes" id="UP000053091">
    <property type="component" value="Unassembled WGS sequence"/>
</dbReference>
<evidence type="ECO:0000313" key="7">
    <source>
        <dbReference type="EMBL" id="GAP42921.1"/>
    </source>
</evidence>
<proteinExistence type="predicted"/>
<keyword evidence="1 4" id="KW-0349">Heme</keyword>
<name>A0A0S7C1D5_9BACT</name>
<evidence type="ECO:0000256" key="2">
    <source>
        <dbReference type="ARBA" id="ARBA00022723"/>
    </source>
</evidence>
<gene>
    <name evidence="7" type="ORF">TBC1_111062</name>
</gene>
<reference evidence="7" key="1">
    <citation type="journal article" date="2015" name="Genome Announc.">
        <title>Draft Genome Sequence of Bacteroidales Strain TBC1, a Novel Isolate from a Methanogenic Wastewater Treatment System.</title>
        <authorList>
            <person name="Tourlousse D.M."/>
            <person name="Matsuura N."/>
            <person name="Sun L."/>
            <person name="Toyonaga M."/>
            <person name="Kuroda K."/>
            <person name="Ohashi A."/>
            <person name="Cruz R."/>
            <person name="Yamaguchi T."/>
            <person name="Sekiguchi Y."/>
        </authorList>
    </citation>
    <scope>NUCLEOTIDE SEQUENCE [LARGE SCALE GENOMIC DNA]</scope>
    <source>
        <strain evidence="7">TBC1</strain>
    </source>
</reference>
<dbReference type="RefSeq" id="WP_062039509.1">
    <property type="nucleotide sequence ID" value="NZ_DF968182.1"/>
</dbReference>
<dbReference type="InterPro" id="IPR009056">
    <property type="entry name" value="Cyt_c-like_dom"/>
</dbReference>
<keyword evidence="8" id="KW-1185">Reference proteome</keyword>
<protein>
    <submittedName>
        <fullName evidence="7">Cytochrome C oxidase, cbb3-type, subunit III</fullName>
    </submittedName>
</protein>
<sequence length="138" mass="15436">MKNSVKLLTLFVAVIAFVAINTAMTQKEGEPWVIPAKYKSMKSTIKAGDPSINTVGKELYNQHCRSCHGTKGLGDGPKARNLKTSTGDFSSKAFQDQADGEIYYQSFVGRDEMPNFEKKIADEGDRWAVVYYIRTMKK</sequence>
<dbReference type="GO" id="GO:0020037">
    <property type="term" value="F:heme binding"/>
    <property type="evidence" value="ECO:0007669"/>
    <property type="project" value="InterPro"/>
</dbReference>
<evidence type="ECO:0000313" key="8">
    <source>
        <dbReference type="Proteomes" id="UP000053091"/>
    </source>
</evidence>